<comment type="caution">
    <text evidence="2">The sequence shown here is derived from an EMBL/GenBank/DDBJ whole genome shotgun (WGS) entry which is preliminary data.</text>
</comment>
<protein>
    <submittedName>
        <fullName evidence="2">Recognition complex subunit 1</fullName>
    </submittedName>
</protein>
<organism evidence="2 3">
    <name type="scientific">Tolypocladium capitatum</name>
    <dbReference type="NCBI Taxonomy" id="45235"/>
    <lineage>
        <taxon>Eukaryota</taxon>
        <taxon>Fungi</taxon>
        <taxon>Dikarya</taxon>
        <taxon>Ascomycota</taxon>
        <taxon>Pezizomycotina</taxon>
        <taxon>Sordariomycetes</taxon>
        <taxon>Hypocreomycetidae</taxon>
        <taxon>Hypocreales</taxon>
        <taxon>Ophiocordycipitaceae</taxon>
        <taxon>Tolypocladium</taxon>
    </lineage>
</organism>
<feature type="region of interest" description="Disordered" evidence="1">
    <location>
        <begin position="118"/>
        <end position="162"/>
    </location>
</feature>
<evidence type="ECO:0000256" key="1">
    <source>
        <dbReference type="SAM" id="MobiDB-lite"/>
    </source>
</evidence>
<evidence type="ECO:0000313" key="2">
    <source>
        <dbReference type="EMBL" id="PNY23405.1"/>
    </source>
</evidence>
<sequence>MTLTSWTSALSSSTSSLFSPSISSVVWYRASRFETCSSSCGTRDDATLASSRSFMRTTMSARASSLWLHTLAISSFAATFSASRRRIAALILSTSWTDGPAATVETEIMSCARLRGDEGGLSSTPFSRSAVGGDGIRDGSPEGGSKGENGVGGGPGSTGEAMLSRAGGWLERRRIGDRTSAGLSGMLPEVGVRLGLPGTGRPVKSEPNVRDTDGNGESGRLWWPLDVAPATSSTHCRRSASTGSSLLDGRRVPFSRSARACSRASSVALDEALRAASWSRQASSSCRTVPSAGWASDSSSSRCLRRDSPRREPSCAFPTRGAVPRPSPSRGWKPLQAGRTRCPASSPWPKHIATAASQSAEAS</sequence>
<feature type="compositionally biased region" description="Basic and acidic residues" evidence="1">
    <location>
        <begin position="304"/>
        <end position="313"/>
    </location>
</feature>
<name>A0A2K3Q756_9HYPO</name>
<reference evidence="2 3" key="1">
    <citation type="submission" date="2017-08" db="EMBL/GenBank/DDBJ databases">
        <title>Harnessing the power of phylogenomics to disentangle the directionality and signatures of interkingdom host jumping in the parasitic fungal genus Tolypocladium.</title>
        <authorList>
            <person name="Quandt C.A."/>
            <person name="Patterson W."/>
            <person name="Spatafora J.W."/>
        </authorList>
    </citation>
    <scope>NUCLEOTIDE SEQUENCE [LARGE SCALE GENOMIC DNA]</scope>
    <source>
        <strain evidence="2 3">CBS 113982</strain>
    </source>
</reference>
<feature type="region of interest" description="Disordered" evidence="1">
    <location>
        <begin position="194"/>
        <end position="221"/>
    </location>
</feature>
<feature type="compositionally biased region" description="Gly residues" evidence="1">
    <location>
        <begin position="141"/>
        <end position="157"/>
    </location>
</feature>
<proteinExistence type="predicted"/>
<feature type="region of interest" description="Disordered" evidence="1">
    <location>
        <begin position="289"/>
        <end position="363"/>
    </location>
</feature>
<gene>
    <name evidence="2" type="ORF">TCAP_06648</name>
</gene>
<feature type="compositionally biased region" description="Basic and acidic residues" evidence="1">
    <location>
        <begin position="203"/>
        <end position="213"/>
    </location>
</feature>
<accession>A0A2K3Q756</accession>
<dbReference type="Proteomes" id="UP000236621">
    <property type="component" value="Unassembled WGS sequence"/>
</dbReference>
<dbReference type="AlphaFoldDB" id="A0A2K3Q756"/>
<dbReference type="EMBL" id="NRSZ01001102">
    <property type="protein sequence ID" value="PNY23405.1"/>
    <property type="molecule type" value="Genomic_DNA"/>
</dbReference>
<keyword evidence="3" id="KW-1185">Reference proteome</keyword>
<evidence type="ECO:0000313" key="3">
    <source>
        <dbReference type="Proteomes" id="UP000236621"/>
    </source>
</evidence>